<gene>
    <name evidence="2" type="ORF">Syun_030961</name>
</gene>
<sequence length="331" mass="36657">MEGLPSRIERVRALGFGGLAQTFSHSKRGGYRLSSRGVHRGFAPSRAGKRSARRESGFRPSALREATGSIMPVAGVQPKGLSARETGEEGTATPRKRLVKKSGDRERTPDFGIEDEEPAFMRDEFASEPPSSQKRKGSKEDGFRKKEKKLKGDKKFEKGGKMSSKGGSLSEIYPGRDREMKELWDTVAGADSEDDQEGFIGDAPQLEKGHGTRESLDILLGKADSYNPQAEEILLAAIQTESRHGNKKESDILMARQKTLFVGCNRFTNLSKITRRRLLTSTRIQSGVKINVKHLVPYYRDTSDDDNSRANSVHPGENDEVQELACKFLIG</sequence>
<protein>
    <submittedName>
        <fullName evidence="2">Uncharacterized protein</fullName>
    </submittedName>
</protein>
<name>A0AAP0DVQ0_9MAGN</name>
<organism evidence="2 3">
    <name type="scientific">Stephania yunnanensis</name>
    <dbReference type="NCBI Taxonomy" id="152371"/>
    <lineage>
        <taxon>Eukaryota</taxon>
        <taxon>Viridiplantae</taxon>
        <taxon>Streptophyta</taxon>
        <taxon>Embryophyta</taxon>
        <taxon>Tracheophyta</taxon>
        <taxon>Spermatophyta</taxon>
        <taxon>Magnoliopsida</taxon>
        <taxon>Ranunculales</taxon>
        <taxon>Menispermaceae</taxon>
        <taxon>Menispermoideae</taxon>
        <taxon>Cissampelideae</taxon>
        <taxon>Stephania</taxon>
    </lineage>
</organism>
<dbReference type="InterPro" id="IPR044204">
    <property type="entry name" value="IWS1/2"/>
</dbReference>
<feature type="region of interest" description="Disordered" evidence="1">
    <location>
        <begin position="191"/>
        <end position="210"/>
    </location>
</feature>
<keyword evidence="3" id="KW-1185">Reference proteome</keyword>
<proteinExistence type="predicted"/>
<feature type="compositionally biased region" description="Low complexity" evidence="1">
    <location>
        <begin position="161"/>
        <end position="170"/>
    </location>
</feature>
<dbReference type="EMBL" id="JBBNAF010000041">
    <property type="protein sequence ID" value="KAK9081979.1"/>
    <property type="molecule type" value="Genomic_DNA"/>
</dbReference>
<evidence type="ECO:0000256" key="1">
    <source>
        <dbReference type="SAM" id="MobiDB-lite"/>
    </source>
</evidence>
<comment type="caution">
    <text evidence="2">The sequence shown here is derived from an EMBL/GenBank/DDBJ whole genome shotgun (WGS) entry which is preliminary data.</text>
</comment>
<feature type="region of interest" description="Disordered" evidence="1">
    <location>
        <begin position="24"/>
        <end position="173"/>
    </location>
</feature>
<evidence type="ECO:0000313" key="3">
    <source>
        <dbReference type="Proteomes" id="UP001420932"/>
    </source>
</evidence>
<dbReference type="GO" id="GO:0009742">
    <property type="term" value="P:brassinosteroid mediated signaling pathway"/>
    <property type="evidence" value="ECO:0007669"/>
    <property type="project" value="InterPro"/>
</dbReference>
<dbReference type="AlphaFoldDB" id="A0AAP0DVQ0"/>
<dbReference type="PANTHER" id="PTHR47350">
    <property type="entry name" value="PROTEIN IWS1 HOMOLOG 1"/>
    <property type="match status" value="1"/>
</dbReference>
<dbReference type="PANTHER" id="PTHR47350:SF4">
    <property type="entry name" value="PROTEIN IWS1 HOMOLOG 1"/>
    <property type="match status" value="1"/>
</dbReference>
<evidence type="ECO:0000313" key="2">
    <source>
        <dbReference type="EMBL" id="KAK9081979.1"/>
    </source>
</evidence>
<dbReference type="GO" id="GO:0032784">
    <property type="term" value="P:regulation of DNA-templated transcription elongation"/>
    <property type="evidence" value="ECO:0007669"/>
    <property type="project" value="InterPro"/>
</dbReference>
<reference evidence="2 3" key="1">
    <citation type="submission" date="2024-01" db="EMBL/GenBank/DDBJ databases">
        <title>Genome assemblies of Stephania.</title>
        <authorList>
            <person name="Yang L."/>
        </authorList>
    </citation>
    <scope>NUCLEOTIDE SEQUENCE [LARGE SCALE GENOMIC DNA]</scope>
    <source>
        <strain evidence="2">YNDBR</strain>
        <tissue evidence="2">Leaf</tissue>
    </source>
</reference>
<dbReference type="Proteomes" id="UP001420932">
    <property type="component" value="Unassembled WGS sequence"/>
</dbReference>
<accession>A0AAP0DVQ0</accession>